<name>A0A096BTA5_9BACT</name>
<reference evidence="1 2" key="1">
    <citation type="submission" date="2014-07" db="EMBL/GenBank/DDBJ databases">
        <authorList>
            <person name="McCorrison J."/>
            <person name="Sanka R."/>
            <person name="Torralba M."/>
            <person name="Gillis M."/>
            <person name="Haft D.H."/>
            <person name="Methe B."/>
            <person name="Sutton G."/>
            <person name="Nelson K.E."/>
        </authorList>
    </citation>
    <scope>NUCLEOTIDE SEQUENCE [LARGE SCALE GENOMIC DNA]</scope>
    <source>
        <strain evidence="1 2">DNF00320</strain>
    </source>
</reference>
<comment type="caution">
    <text evidence="1">The sequence shown here is derived from an EMBL/GenBank/DDBJ whole genome shotgun (WGS) entry which is preliminary data.</text>
</comment>
<dbReference type="RefSeq" id="WP_036861505.1">
    <property type="nucleotide sequence ID" value="NZ_JRNQ01000002.1"/>
</dbReference>
<evidence type="ECO:0008006" key="3">
    <source>
        <dbReference type="Google" id="ProtNLM"/>
    </source>
</evidence>
<dbReference type="EMBL" id="JRNQ01000002">
    <property type="protein sequence ID" value="KGF45952.1"/>
    <property type="molecule type" value="Genomic_DNA"/>
</dbReference>
<dbReference type="OrthoDB" id="1073087at2"/>
<proteinExistence type="predicted"/>
<dbReference type="Proteomes" id="UP000029525">
    <property type="component" value="Unassembled WGS sequence"/>
</dbReference>
<sequence length="66" mass="7842">MEYLPKDPAILVSTINMLLRDEEFDELEPLCYYFNEDPSDIKARLKTEGYVYSEAQKQFRPIGYDE</sequence>
<gene>
    <name evidence="1" type="ORF">HMPREF0647_00675</name>
</gene>
<dbReference type="Pfam" id="PF14056">
    <property type="entry name" value="DUF4250"/>
    <property type="match status" value="1"/>
</dbReference>
<evidence type="ECO:0000313" key="1">
    <source>
        <dbReference type="EMBL" id="KGF45952.1"/>
    </source>
</evidence>
<organism evidence="1 2">
    <name type="scientific">Prevotella bivia DNF00320</name>
    <dbReference type="NCBI Taxonomy" id="1401068"/>
    <lineage>
        <taxon>Bacteria</taxon>
        <taxon>Pseudomonadati</taxon>
        <taxon>Bacteroidota</taxon>
        <taxon>Bacteroidia</taxon>
        <taxon>Bacteroidales</taxon>
        <taxon>Prevotellaceae</taxon>
        <taxon>Prevotella</taxon>
    </lineage>
</organism>
<accession>A0A096BTA5</accession>
<dbReference type="InterPro" id="IPR025346">
    <property type="entry name" value="DUF4250"/>
</dbReference>
<evidence type="ECO:0000313" key="2">
    <source>
        <dbReference type="Proteomes" id="UP000029525"/>
    </source>
</evidence>
<protein>
    <recommendedName>
        <fullName evidence="3">DUF4250 domain-containing protein</fullName>
    </recommendedName>
</protein>
<dbReference type="AlphaFoldDB" id="A0A096BTA5"/>